<dbReference type="EMBL" id="JBHEZZ010000003">
    <property type="protein sequence ID" value="MFC1401309.1"/>
    <property type="molecule type" value="Genomic_DNA"/>
</dbReference>
<gene>
    <name evidence="1" type="ORF">ACEZDJ_08415</name>
</gene>
<protein>
    <submittedName>
        <fullName evidence="1">Uncharacterized protein</fullName>
    </submittedName>
</protein>
<proteinExistence type="predicted"/>
<reference evidence="1 2" key="1">
    <citation type="submission" date="2024-09" db="EMBL/GenBank/DDBJ databases">
        <authorList>
            <person name="Lee S.D."/>
        </authorList>
    </citation>
    <scope>NUCLEOTIDE SEQUENCE [LARGE SCALE GENOMIC DNA]</scope>
    <source>
        <strain evidence="1 2">N1-5</strain>
    </source>
</reference>
<dbReference type="Proteomes" id="UP001592528">
    <property type="component" value="Unassembled WGS sequence"/>
</dbReference>
<organism evidence="1 2">
    <name type="scientific">Streptacidiphilus cavernicola</name>
    <dbReference type="NCBI Taxonomy" id="3342716"/>
    <lineage>
        <taxon>Bacteria</taxon>
        <taxon>Bacillati</taxon>
        <taxon>Actinomycetota</taxon>
        <taxon>Actinomycetes</taxon>
        <taxon>Kitasatosporales</taxon>
        <taxon>Streptomycetaceae</taxon>
        <taxon>Streptacidiphilus</taxon>
    </lineage>
</organism>
<sequence>MSESREPVLETGHDAVDSALARLAELDGVPTEAHAGVYESVHRTLRDTLNALDAEPHPLGTDSNRRS</sequence>
<evidence type="ECO:0000313" key="1">
    <source>
        <dbReference type="EMBL" id="MFC1401309.1"/>
    </source>
</evidence>
<evidence type="ECO:0000313" key="2">
    <source>
        <dbReference type="Proteomes" id="UP001592528"/>
    </source>
</evidence>
<dbReference type="RefSeq" id="WP_037598051.1">
    <property type="nucleotide sequence ID" value="NZ_JBHEZZ010000003.1"/>
</dbReference>
<accession>A0ABV6UIM8</accession>
<name>A0ABV6UIM8_9ACTN</name>
<comment type="caution">
    <text evidence="1">The sequence shown here is derived from an EMBL/GenBank/DDBJ whole genome shotgun (WGS) entry which is preliminary data.</text>
</comment>
<keyword evidence="2" id="KW-1185">Reference proteome</keyword>